<evidence type="ECO:0000313" key="7">
    <source>
        <dbReference type="Proteomes" id="UP000321820"/>
    </source>
</evidence>
<reference evidence="6 7" key="1">
    <citation type="submission" date="2019-08" db="EMBL/GenBank/DDBJ databases">
        <title>Complete genome sequence of Terriglobus albidus strain ORNL.</title>
        <authorList>
            <person name="Podar M."/>
        </authorList>
    </citation>
    <scope>NUCLEOTIDE SEQUENCE [LARGE SCALE GENOMIC DNA]</scope>
    <source>
        <strain evidence="6 7">ORNL</strain>
    </source>
</reference>
<dbReference type="InterPro" id="IPR050109">
    <property type="entry name" value="HTH-type_TetR-like_transc_reg"/>
</dbReference>
<dbReference type="KEGG" id="talb:FTW19_24035"/>
<keyword evidence="3" id="KW-0804">Transcription</keyword>
<dbReference type="Pfam" id="PF13305">
    <property type="entry name" value="TetR_C_33"/>
    <property type="match status" value="1"/>
</dbReference>
<dbReference type="Proteomes" id="UP000321820">
    <property type="component" value="Chromosome"/>
</dbReference>
<dbReference type="PANTHER" id="PTHR30055">
    <property type="entry name" value="HTH-TYPE TRANSCRIPTIONAL REGULATOR RUTR"/>
    <property type="match status" value="1"/>
</dbReference>
<protein>
    <submittedName>
        <fullName evidence="6">TetR/AcrR family transcriptional regulator</fullName>
    </submittedName>
</protein>
<evidence type="ECO:0000256" key="4">
    <source>
        <dbReference type="PROSITE-ProRule" id="PRU00335"/>
    </source>
</evidence>
<dbReference type="InterPro" id="IPR025996">
    <property type="entry name" value="MT1864/Rv1816-like_C"/>
</dbReference>
<gene>
    <name evidence="6" type="ORF">FTW19_24035</name>
</gene>
<feature type="domain" description="HTH tetR-type" evidence="5">
    <location>
        <begin position="12"/>
        <end position="72"/>
    </location>
</feature>
<dbReference type="InterPro" id="IPR001647">
    <property type="entry name" value="HTH_TetR"/>
</dbReference>
<accession>A0A5B9EG63</accession>
<dbReference type="RefSeq" id="WP_147650096.1">
    <property type="nucleotide sequence ID" value="NZ_CP042806.1"/>
</dbReference>
<dbReference type="SUPFAM" id="SSF46689">
    <property type="entry name" value="Homeodomain-like"/>
    <property type="match status" value="1"/>
</dbReference>
<dbReference type="InterPro" id="IPR009057">
    <property type="entry name" value="Homeodomain-like_sf"/>
</dbReference>
<evidence type="ECO:0000256" key="2">
    <source>
        <dbReference type="ARBA" id="ARBA00023125"/>
    </source>
</evidence>
<sequence>MSPRKPTENESPGLRQRIIDAASQIFVEEGYEHLSMRRVAQIVGCSQMAAYRHFANKEALTQHLCAQLYTDFSSRMFRQMEAADEPWEQIRIFISALVNFAVSYPDHYSLVFLVRHADESVIAERERLGEEFLQTIHELIRRVLPQDTPVATSNMRLRQVLTCLHGTAALLIAHPRAYGLTKVKAIKDAEDTIMRLLRD</sequence>
<dbReference type="SUPFAM" id="SSF48498">
    <property type="entry name" value="Tetracyclin repressor-like, C-terminal domain"/>
    <property type="match status" value="1"/>
</dbReference>
<evidence type="ECO:0000256" key="3">
    <source>
        <dbReference type="ARBA" id="ARBA00023163"/>
    </source>
</evidence>
<evidence type="ECO:0000313" key="6">
    <source>
        <dbReference type="EMBL" id="QEE30799.1"/>
    </source>
</evidence>
<dbReference type="AlphaFoldDB" id="A0A5B9EG63"/>
<keyword evidence="2 4" id="KW-0238">DNA-binding</keyword>
<evidence type="ECO:0000256" key="1">
    <source>
        <dbReference type="ARBA" id="ARBA00023015"/>
    </source>
</evidence>
<dbReference type="EMBL" id="CP042806">
    <property type="protein sequence ID" value="QEE30799.1"/>
    <property type="molecule type" value="Genomic_DNA"/>
</dbReference>
<dbReference type="InterPro" id="IPR036271">
    <property type="entry name" value="Tet_transcr_reg_TetR-rel_C_sf"/>
</dbReference>
<organism evidence="6 7">
    <name type="scientific">Terriglobus albidus</name>
    <dbReference type="NCBI Taxonomy" id="1592106"/>
    <lineage>
        <taxon>Bacteria</taxon>
        <taxon>Pseudomonadati</taxon>
        <taxon>Acidobacteriota</taxon>
        <taxon>Terriglobia</taxon>
        <taxon>Terriglobales</taxon>
        <taxon>Acidobacteriaceae</taxon>
        <taxon>Terriglobus</taxon>
    </lineage>
</organism>
<evidence type="ECO:0000259" key="5">
    <source>
        <dbReference type="PROSITE" id="PS50977"/>
    </source>
</evidence>
<feature type="DNA-binding region" description="H-T-H motif" evidence="4">
    <location>
        <begin position="35"/>
        <end position="54"/>
    </location>
</feature>
<keyword evidence="7" id="KW-1185">Reference proteome</keyword>
<dbReference type="PANTHER" id="PTHR30055:SF237">
    <property type="entry name" value="TRANSCRIPTIONAL REPRESSOR MCE3R"/>
    <property type="match status" value="1"/>
</dbReference>
<dbReference type="OrthoDB" id="9089941at2"/>
<dbReference type="PRINTS" id="PR00455">
    <property type="entry name" value="HTHTETR"/>
</dbReference>
<proteinExistence type="predicted"/>
<dbReference type="GO" id="GO:0003700">
    <property type="term" value="F:DNA-binding transcription factor activity"/>
    <property type="evidence" value="ECO:0007669"/>
    <property type="project" value="TreeGrafter"/>
</dbReference>
<dbReference type="Pfam" id="PF00440">
    <property type="entry name" value="TetR_N"/>
    <property type="match status" value="1"/>
</dbReference>
<dbReference type="PROSITE" id="PS50977">
    <property type="entry name" value="HTH_TETR_2"/>
    <property type="match status" value="1"/>
</dbReference>
<keyword evidence="1" id="KW-0805">Transcription regulation</keyword>
<dbReference type="GO" id="GO:0000976">
    <property type="term" value="F:transcription cis-regulatory region binding"/>
    <property type="evidence" value="ECO:0007669"/>
    <property type="project" value="TreeGrafter"/>
</dbReference>
<dbReference type="Gene3D" id="1.10.357.10">
    <property type="entry name" value="Tetracycline Repressor, domain 2"/>
    <property type="match status" value="1"/>
</dbReference>
<name>A0A5B9EG63_9BACT</name>